<evidence type="ECO:0000313" key="3">
    <source>
        <dbReference type="Proteomes" id="UP000594220"/>
    </source>
</evidence>
<evidence type="ECO:0000259" key="1">
    <source>
        <dbReference type="PROSITE" id="PS50824"/>
    </source>
</evidence>
<dbReference type="OMA" id="IHQQDVA"/>
<protein>
    <recommendedName>
        <fullName evidence="1">Pyrin domain-containing protein</fullName>
    </recommendedName>
</protein>
<dbReference type="Ensembl" id="ENSCPRT00005014085.1">
    <property type="protein sequence ID" value="ENSCPRP00005011959.1"/>
    <property type="gene ID" value="ENSCPRG00005008524.1"/>
</dbReference>
<evidence type="ECO:0000313" key="2">
    <source>
        <dbReference type="Ensembl" id="ENSCPRP00005011959.1"/>
    </source>
</evidence>
<name>A0A7M4EPN3_CROPO</name>
<organism evidence="2 3">
    <name type="scientific">Crocodylus porosus</name>
    <name type="common">Saltwater crocodile</name>
    <name type="synonym">Estuarine crocodile</name>
    <dbReference type="NCBI Taxonomy" id="8502"/>
    <lineage>
        <taxon>Eukaryota</taxon>
        <taxon>Metazoa</taxon>
        <taxon>Chordata</taxon>
        <taxon>Craniata</taxon>
        <taxon>Vertebrata</taxon>
        <taxon>Euteleostomi</taxon>
        <taxon>Archelosauria</taxon>
        <taxon>Archosauria</taxon>
        <taxon>Crocodylia</taxon>
        <taxon>Longirostres</taxon>
        <taxon>Crocodylidae</taxon>
        <taxon>Crocodylus</taxon>
    </lineage>
</organism>
<keyword evidence="3" id="KW-1185">Reference proteome</keyword>
<dbReference type="Proteomes" id="UP000594220">
    <property type="component" value="Unplaced"/>
</dbReference>
<dbReference type="InterPro" id="IPR004020">
    <property type="entry name" value="DAPIN"/>
</dbReference>
<proteinExistence type="predicted"/>
<accession>A0A7M4EPN3</accession>
<dbReference type="AlphaFoldDB" id="A0A7M4EPN3"/>
<dbReference type="CDD" id="cd08321">
    <property type="entry name" value="Pyrin_ASC-like"/>
    <property type="match status" value="1"/>
</dbReference>
<dbReference type="InterPro" id="IPR011029">
    <property type="entry name" value="DEATH-like_dom_sf"/>
</dbReference>
<reference evidence="2" key="1">
    <citation type="submission" date="2025-08" db="UniProtKB">
        <authorList>
            <consortium name="Ensembl"/>
        </authorList>
    </citation>
    <scope>IDENTIFICATION</scope>
</reference>
<dbReference type="GeneTree" id="ENSGT01030000235085"/>
<reference evidence="2" key="2">
    <citation type="submission" date="2025-09" db="UniProtKB">
        <authorList>
            <consortium name="Ensembl"/>
        </authorList>
    </citation>
    <scope>IDENTIFICATION</scope>
</reference>
<sequence>MGKTKHDLLLHVLEELLEEEIKKFKFKLNHMDLRKGYKNIPKGRLEKADVVQLVILLIEYYQEEYAVEVAINVLDDINNKMLADWLRKASAEGGC</sequence>
<dbReference type="Pfam" id="PF02758">
    <property type="entry name" value="PYRIN"/>
    <property type="match status" value="1"/>
</dbReference>
<dbReference type="SMART" id="SM01289">
    <property type="entry name" value="PYRIN"/>
    <property type="match status" value="1"/>
</dbReference>
<feature type="domain" description="Pyrin" evidence="1">
    <location>
        <begin position="1"/>
        <end position="92"/>
    </location>
</feature>
<dbReference type="Gene3D" id="1.10.533.10">
    <property type="entry name" value="Death Domain, Fas"/>
    <property type="match status" value="1"/>
</dbReference>
<dbReference type="PROSITE" id="PS50824">
    <property type="entry name" value="DAPIN"/>
    <property type="match status" value="1"/>
</dbReference>
<dbReference type="SUPFAM" id="SSF47986">
    <property type="entry name" value="DEATH domain"/>
    <property type="match status" value="1"/>
</dbReference>